<keyword evidence="3" id="KW-0378">Hydrolase</keyword>
<protein>
    <submittedName>
        <fullName evidence="3">HNH endonuclease</fullName>
    </submittedName>
</protein>
<reference evidence="3" key="2">
    <citation type="submission" date="2021-04" db="EMBL/GenBank/DDBJ databases">
        <authorList>
            <person name="Gilroy R."/>
        </authorList>
    </citation>
    <scope>NUCLEOTIDE SEQUENCE</scope>
    <source>
        <strain evidence="3">ChiGjej4B4-7305</strain>
    </source>
</reference>
<keyword evidence="3" id="KW-0255">Endonuclease</keyword>
<feature type="compositionally biased region" description="Basic residues" evidence="1">
    <location>
        <begin position="527"/>
        <end position="542"/>
    </location>
</feature>
<sequence length="564" mass="60499">MVAQPLPLPPGHRLGEGSVLSDLRAVESGIDQGLLVRAETLLDWVEEQEMAPFADLTSAQLDTGADPYAEAEAEDFLGRARTGGPLEGPPVGRPVAIAGEGAPMVCDLALVDLAVVLGRGVVSATRLVGGVCELAYRLPLIWARVRAREVALWRGLRVAEKTIKLSWPAAAEVDAELVSAIGSCSWAQVDRCVQAAIERHRDQDEAEPPEDEATETGPVQDDRGFDVHLRDAGNSDRLFTHTDSGGVGLIGAEGTLEVADAVDLEHAIRDLAQQLAQAGSTEPLGARRAKALGMLARGEVPLPAPTGADSDDVAGQAATTPTGEISTVPASPNSRRHVLLNLHLTDTAILGLDQVGRCENTLAPASIDQIKAWCTGATVKVQPVLDIAAHHPVGTYEIPDRIRAQVTYRDPECIFPHCHTPARSCDADHIDPWPQGPTCACNLAPLCRRHHRAKTARRWAYVMIHPGSYYWRAPSGTTYLVDTHGTHTLPNLSNEGAAHRYRPSCPSESDRPAVHRAEAPVREVRAGRRAKRRARSAGRRRSPTAGLPPPNPDPSPRPEPPPPF</sequence>
<feature type="domain" description="HNH nuclease" evidence="2">
    <location>
        <begin position="401"/>
        <end position="452"/>
    </location>
</feature>
<name>A0A9D2EGE9_9MICO</name>
<comment type="caution">
    <text evidence="3">The sequence shown here is derived from an EMBL/GenBank/DDBJ whole genome shotgun (WGS) entry which is preliminary data.</text>
</comment>
<proteinExistence type="predicted"/>
<feature type="compositionally biased region" description="Basic and acidic residues" evidence="1">
    <location>
        <begin position="508"/>
        <end position="526"/>
    </location>
</feature>
<feature type="region of interest" description="Disordered" evidence="1">
    <location>
        <begin position="200"/>
        <end position="224"/>
    </location>
</feature>
<dbReference type="SMART" id="SM00507">
    <property type="entry name" value="HNHc"/>
    <property type="match status" value="1"/>
</dbReference>
<organism evidence="3 4">
    <name type="scientific">Candidatus Ruania gallistercoris</name>
    <dbReference type="NCBI Taxonomy" id="2838746"/>
    <lineage>
        <taxon>Bacteria</taxon>
        <taxon>Bacillati</taxon>
        <taxon>Actinomycetota</taxon>
        <taxon>Actinomycetes</taxon>
        <taxon>Micrococcales</taxon>
        <taxon>Ruaniaceae</taxon>
        <taxon>Ruania</taxon>
    </lineage>
</organism>
<evidence type="ECO:0000313" key="4">
    <source>
        <dbReference type="Proteomes" id="UP000824037"/>
    </source>
</evidence>
<reference evidence="3" key="1">
    <citation type="journal article" date="2021" name="PeerJ">
        <title>Extensive microbial diversity within the chicken gut microbiome revealed by metagenomics and culture.</title>
        <authorList>
            <person name="Gilroy R."/>
            <person name="Ravi A."/>
            <person name="Getino M."/>
            <person name="Pursley I."/>
            <person name="Horton D.L."/>
            <person name="Alikhan N.F."/>
            <person name="Baker D."/>
            <person name="Gharbi K."/>
            <person name="Hall N."/>
            <person name="Watson M."/>
            <person name="Adriaenssens E.M."/>
            <person name="Foster-Nyarko E."/>
            <person name="Jarju S."/>
            <person name="Secka A."/>
            <person name="Antonio M."/>
            <person name="Oren A."/>
            <person name="Chaudhuri R.R."/>
            <person name="La Ragione R."/>
            <person name="Hildebrand F."/>
            <person name="Pallen M.J."/>
        </authorList>
    </citation>
    <scope>NUCLEOTIDE SEQUENCE</scope>
    <source>
        <strain evidence="3">ChiGjej4B4-7305</strain>
    </source>
</reference>
<dbReference type="Proteomes" id="UP000824037">
    <property type="component" value="Unassembled WGS sequence"/>
</dbReference>
<feature type="compositionally biased region" description="Polar residues" evidence="1">
    <location>
        <begin position="317"/>
        <end position="331"/>
    </location>
</feature>
<dbReference type="InterPro" id="IPR003615">
    <property type="entry name" value="HNH_nuc"/>
</dbReference>
<dbReference type="Gene3D" id="1.10.30.50">
    <property type="match status" value="1"/>
</dbReference>
<dbReference type="EMBL" id="DXBY01000213">
    <property type="protein sequence ID" value="HIZ36596.1"/>
    <property type="molecule type" value="Genomic_DNA"/>
</dbReference>
<dbReference type="CDD" id="cd00085">
    <property type="entry name" value="HNHc"/>
    <property type="match status" value="1"/>
</dbReference>
<dbReference type="AlphaFoldDB" id="A0A9D2EGE9"/>
<feature type="region of interest" description="Disordered" evidence="1">
    <location>
        <begin position="302"/>
        <end position="331"/>
    </location>
</feature>
<evidence type="ECO:0000313" key="3">
    <source>
        <dbReference type="EMBL" id="HIZ36596.1"/>
    </source>
</evidence>
<accession>A0A9D2EGE9</accession>
<evidence type="ECO:0000256" key="1">
    <source>
        <dbReference type="SAM" id="MobiDB-lite"/>
    </source>
</evidence>
<keyword evidence="3" id="KW-0540">Nuclease</keyword>
<gene>
    <name evidence="3" type="ORF">H9815_12525</name>
</gene>
<dbReference type="GO" id="GO:0004519">
    <property type="term" value="F:endonuclease activity"/>
    <property type="evidence" value="ECO:0007669"/>
    <property type="project" value="UniProtKB-KW"/>
</dbReference>
<evidence type="ECO:0000259" key="2">
    <source>
        <dbReference type="SMART" id="SM00507"/>
    </source>
</evidence>
<feature type="region of interest" description="Disordered" evidence="1">
    <location>
        <begin position="490"/>
        <end position="564"/>
    </location>
</feature>
<feature type="compositionally biased region" description="Acidic residues" evidence="1">
    <location>
        <begin position="204"/>
        <end position="214"/>
    </location>
</feature>
<feature type="compositionally biased region" description="Pro residues" evidence="1">
    <location>
        <begin position="546"/>
        <end position="564"/>
    </location>
</feature>